<keyword evidence="5 9" id="KW-0798">TonB box</keyword>
<gene>
    <name evidence="14" type="ORF">Q9K02_05030</name>
</gene>
<evidence type="ECO:0000256" key="9">
    <source>
        <dbReference type="RuleBase" id="RU003357"/>
    </source>
</evidence>
<dbReference type="Gene3D" id="2.170.130.10">
    <property type="entry name" value="TonB-dependent receptor, plug domain"/>
    <property type="match status" value="1"/>
</dbReference>
<organism evidence="14 15">
    <name type="scientific">Qipengyuania profundimaris</name>
    <dbReference type="NCBI Taxonomy" id="3067652"/>
    <lineage>
        <taxon>Bacteria</taxon>
        <taxon>Pseudomonadati</taxon>
        <taxon>Pseudomonadota</taxon>
        <taxon>Alphaproteobacteria</taxon>
        <taxon>Sphingomonadales</taxon>
        <taxon>Erythrobacteraceae</taxon>
        <taxon>Qipengyuania</taxon>
    </lineage>
</organism>
<proteinExistence type="inferred from homology"/>
<evidence type="ECO:0000256" key="1">
    <source>
        <dbReference type="ARBA" id="ARBA00004571"/>
    </source>
</evidence>
<feature type="chain" id="PRO_5047335600" evidence="11">
    <location>
        <begin position="32"/>
        <end position="1059"/>
    </location>
</feature>
<keyword evidence="4 8" id="KW-0812">Transmembrane</keyword>
<dbReference type="RefSeq" id="WP_305931904.1">
    <property type="nucleotide sequence ID" value="NZ_JAVAIM010000001.1"/>
</dbReference>
<keyword evidence="7 8" id="KW-0998">Cell outer membrane</keyword>
<protein>
    <submittedName>
        <fullName evidence="14">TonB-dependent receptor</fullName>
    </submittedName>
</protein>
<evidence type="ECO:0000256" key="10">
    <source>
        <dbReference type="SAM" id="MobiDB-lite"/>
    </source>
</evidence>
<evidence type="ECO:0000256" key="7">
    <source>
        <dbReference type="ARBA" id="ARBA00023237"/>
    </source>
</evidence>
<evidence type="ECO:0000256" key="3">
    <source>
        <dbReference type="ARBA" id="ARBA00022452"/>
    </source>
</evidence>
<evidence type="ECO:0000259" key="13">
    <source>
        <dbReference type="Pfam" id="PF07715"/>
    </source>
</evidence>
<dbReference type="InterPro" id="IPR000531">
    <property type="entry name" value="Beta-barrel_TonB"/>
</dbReference>
<evidence type="ECO:0000256" key="11">
    <source>
        <dbReference type="SAM" id="SignalP"/>
    </source>
</evidence>
<dbReference type="PROSITE" id="PS52016">
    <property type="entry name" value="TONB_DEPENDENT_REC_3"/>
    <property type="match status" value="1"/>
</dbReference>
<keyword evidence="6 8" id="KW-0472">Membrane</keyword>
<comment type="subcellular location">
    <subcellularLocation>
        <location evidence="1 8">Cell outer membrane</location>
        <topology evidence="1 8">Multi-pass membrane protein</topology>
    </subcellularLocation>
</comment>
<feature type="domain" description="TonB-dependent receptor-like beta-barrel" evidence="12">
    <location>
        <begin position="442"/>
        <end position="1025"/>
    </location>
</feature>
<comment type="similarity">
    <text evidence="8 9">Belongs to the TonB-dependent receptor family.</text>
</comment>
<feature type="region of interest" description="Disordered" evidence="10">
    <location>
        <begin position="34"/>
        <end position="53"/>
    </location>
</feature>
<sequence length="1059" mass="112604">MKKTFSTMGGRAALFTGAGLAALALANPAYAQDVDTSEQDASDTADEGPDAVVDPAPANAIIVSGSRIARPNLESPVPVTSVTAEDLTNQGDISLGDALNDLPSLRTTFSQGNSTRFIGTAGLNLLDLRGLGTSRTLVLVNGKRHITALPGDFIVDVNTIPVDLLERVDVVTGGNSAVYGSDAVAGVVNFILKRDFEGFAVRGQAGISEEGDRATRFISATYGKNFADGRGNIAVSGEYAKSDPLYFRQRDDLTGAYSGRCQYNVVSDDQSDEGPFGSDGITDLEPICGVRNGSISDGGTLGGLGGGVFLRFAPNGNLIIDEPDENLPFSGNDIGGGGSTLRNTGQLAAGLERYTANILARFDVTDAFRPFVEAKYVRLEAIQEGQPSFFVGGPTFVGGNPLFCDNAFLNDQALGTLQSFGLCSAGRTNTETVPLSRFNIDFGGRGELQTRETYRIVGGIEGTFNDDWNYELSANYGRLETDLRSLNNLVLFDLDGNPAGFNLAADAVLNGAGNPVCRINADSDPSNDDPNCVPINLFGFGAPSQAALDYVNTTGRREGNAEQFVVLASLAGDLSGLFELPGGPIAFAIGGEYREERAFEAFDELTASGGTFLNAIQPFDPPALKVKEAFGELRVPLLADLPFAEELTLNGAARVSDYNTATGTTFSWNVNGIYAPIPDIRFRAGYAVSVRAPTLSDLYSPQSQNFAFLADPCDRDTGAINNNPNRAANCAADGVPTTVNAAIAAACAGSSFPVAVGDRFTNCLARTASTGFTSGGNPNLTEEKGKSLTLGVVLEPRFLPGFSVTVDYYNIEIEDQIAVLGAQTILNNCYDSPTGIDNPFCTTVSRDATTGLFIEPAVLSGGINFASRETEGIDIDVRYNRTFDNGNRLSVRAIATHLLKLNFFEDPTSPINPNRIKSELGDPDWAASLNTTYDFGDVALTWSARYIGPMYKSAYENQNPYQGLCPTSGVVGSSGGTCTPGELVTLDPANADQYADPTFSDKIYNNFRITWDVQEEFSFYLGVDNAFDVKPPFGQLGIAGGEPYDNFGRYWYAGFNIEL</sequence>
<comment type="caution">
    <text evidence="14">The sequence shown here is derived from an EMBL/GenBank/DDBJ whole genome shotgun (WGS) entry which is preliminary data.</text>
</comment>
<reference evidence="14 15" key="1">
    <citation type="submission" date="2023-08" db="EMBL/GenBank/DDBJ databases">
        <title>genomic of G39.</title>
        <authorList>
            <person name="Wang Y."/>
        </authorList>
    </citation>
    <scope>NUCLEOTIDE SEQUENCE [LARGE SCALE GENOMIC DNA]</scope>
    <source>
        <strain evidence="14 15">G39</strain>
    </source>
</reference>
<dbReference type="PANTHER" id="PTHR47234">
    <property type="match status" value="1"/>
</dbReference>
<keyword evidence="2 8" id="KW-0813">Transport</keyword>
<feature type="signal peptide" evidence="11">
    <location>
        <begin position="1"/>
        <end position="31"/>
    </location>
</feature>
<keyword evidence="14" id="KW-0675">Receptor</keyword>
<evidence type="ECO:0000313" key="15">
    <source>
        <dbReference type="Proteomes" id="UP001240639"/>
    </source>
</evidence>
<dbReference type="InterPro" id="IPR037066">
    <property type="entry name" value="Plug_dom_sf"/>
</dbReference>
<evidence type="ECO:0000256" key="4">
    <source>
        <dbReference type="ARBA" id="ARBA00022692"/>
    </source>
</evidence>
<dbReference type="PANTHER" id="PTHR47234:SF2">
    <property type="entry name" value="TONB-DEPENDENT RECEPTOR"/>
    <property type="match status" value="1"/>
</dbReference>
<keyword evidence="3 8" id="KW-1134">Transmembrane beta strand</keyword>
<dbReference type="InterPro" id="IPR012910">
    <property type="entry name" value="Plug_dom"/>
</dbReference>
<dbReference type="InterPro" id="IPR039426">
    <property type="entry name" value="TonB-dep_rcpt-like"/>
</dbReference>
<evidence type="ECO:0000313" key="14">
    <source>
        <dbReference type="EMBL" id="MDP4574500.1"/>
    </source>
</evidence>
<evidence type="ECO:0000256" key="8">
    <source>
        <dbReference type="PROSITE-ProRule" id="PRU01360"/>
    </source>
</evidence>
<evidence type="ECO:0000256" key="5">
    <source>
        <dbReference type="ARBA" id="ARBA00023077"/>
    </source>
</evidence>
<feature type="domain" description="TonB-dependent receptor plug" evidence="13">
    <location>
        <begin position="73"/>
        <end position="187"/>
    </location>
</feature>
<dbReference type="Pfam" id="PF00593">
    <property type="entry name" value="TonB_dep_Rec_b-barrel"/>
    <property type="match status" value="1"/>
</dbReference>
<accession>A0ABT9HMY3</accession>
<name>A0ABT9HMY3_9SPHN</name>
<keyword evidence="15" id="KW-1185">Reference proteome</keyword>
<evidence type="ECO:0000256" key="2">
    <source>
        <dbReference type="ARBA" id="ARBA00022448"/>
    </source>
</evidence>
<dbReference type="Gene3D" id="2.40.170.20">
    <property type="entry name" value="TonB-dependent receptor, beta-barrel domain"/>
    <property type="match status" value="1"/>
</dbReference>
<dbReference type="EMBL" id="JAVAIM010000001">
    <property type="protein sequence ID" value="MDP4574500.1"/>
    <property type="molecule type" value="Genomic_DNA"/>
</dbReference>
<keyword evidence="11" id="KW-0732">Signal</keyword>
<dbReference type="InterPro" id="IPR036942">
    <property type="entry name" value="Beta-barrel_TonB_sf"/>
</dbReference>
<feature type="compositionally biased region" description="Acidic residues" evidence="10">
    <location>
        <begin position="35"/>
        <end position="49"/>
    </location>
</feature>
<dbReference type="Pfam" id="PF07715">
    <property type="entry name" value="Plug"/>
    <property type="match status" value="1"/>
</dbReference>
<evidence type="ECO:0000259" key="12">
    <source>
        <dbReference type="Pfam" id="PF00593"/>
    </source>
</evidence>
<evidence type="ECO:0000256" key="6">
    <source>
        <dbReference type="ARBA" id="ARBA00023136"/>
    </source>
</evidence>
<dbReference type="SUPFAM" id="SSF56935">
    <property type="entry name" value="Porins"/>
    <property type="match status" value="1"/>
</dbReference>
<dbReference type="Proteomes" id="UP001240639">
    <property type="component" value="Unassembled WGS sequence"/>
</dbReference>